<gene>
    <name evidence="1" type="ORF">FNL39_106158</name>
</gene>
<comment type="caution">
    <text evidence="1">The sequence shown here is derived from an EMBL/GenBank/DDBJ whole genome shotgun (WGS) entry which is preliminary data.</text>
</comment>
<reference evidence="1 2" key="1">
    <citation type="submission" date="2019-07" db="EMBL/GenBank/DDBJ databases">
        <title>Genomic Encyclopedia of Type Strains, Phase IV (KMG-IV): sequencing the most valuable type-strain genomes for metagenomic binning, comparative biology and taxonomic classification.</title>
        <authorList>
            <person name="Goeker M."/>
        </authorList>
    </citation>
    <scope>NUCLEOTIDE SEQUENCE [LARGE SCALE GENOMIC DNA]</scope>
    <source>
        <strain evidence="1 2">DSM 44831</strain>
    </source>
</reference>
<evidence type="ECO:0000313" key="2">
    <source>
        <dbReference type="Proteomes" id="UP000798951"/>
    </source>
</evidence>
<sequence length="97" mass="10044">MSGSLGVEPGQLATVATTWRQEAEAVEALSWTVLDEATGDGSDVLAVLRGVPDPARQAMASIATRYSALAELLDKFSLDVAAADGATAAEITKLEPR</sequence>
<organism evidence="1 2">
    <name type="scientific">Nocardia caishijiensis</name>
    <dbReference type="NCBI Taxonomy" id="184756"/>
    <lineage>
        <taxon>Bacteria</taxon>
        <taxon>Bacillati</taxon>
        <taxon>Actinomycetota</taxon>
        <taxon>Actinomycetes</taxon>
        <taxon>Mycobacteriales</taxon>
        <taxon>Nocardiaceae</taxon>
        <taxon>Nocardia</taxon>
    </lineage>
</organism>
<evidence type="ECO:0008006" key="3">
    <source>
        <dbReference type="Google" id="ProtNLM"/>
    </source>
</evidence>
<dbReference type="Proteomes" id="UP000798951">
    <property type="component" value="Unassembled WGS sequence"/>
</dbReference>
<dbReference type="RefSeq" id="WP_067984063.1">
    <property type="nucleotide sequence ID" value="NZ_VMSD01000006.1"/>
</dbReference>
<dbReference type="EMBL" id="VMSD01000006">
    <property type="protein sequence ID" value="KAF0845769.1"/>
    <property type="molecule type" value="Genomic_DNA"/>
</dbReference>
<name>A0ABQ6YIZ4_9NOCA</name>
<protein>
    <recommendedName>
        <fullName evidence="3">Excreted virulence factor EspC (Type VII ESX diderm)</fullName>
    </recommendedName>
</protein>
<accession>A0ABQ6YIZ4</accession>
<keyword evidence="2" id="KW-1185">Reference proteome</keyword>
<evidence type="ECO:0000313" key="1">
    <source>
        <dbReference type="EMBL" id="KAF0845769.1"/>
    </source>
</evidence>
<proteinExistence type="predicted"/>